<evidence type="ECO:0000313" key="2">
    <source>
        <dbReference type="Proteomes" id="UP000000593"/>
    </source>
</evidence>
<gene>
    <name evidence="1" type="ordered locus">PBPRA1599</name>
</gene>
<protein>
    <submittedName>
        <fullName evidence="1">Uncharacterized protein</fullName>
    </submittedName>
</protein>
<accession>Q6LRR6</accession>
<reference evidence="2" key="1">
    <citation type="journal article" date="2005" name="Science">
        <title>Life at depth: Photobacterium profundum genome sequence and expression analysis.</title>
        <authorList>
            <person name="Vezzi A."/>
            <person name="Campanaro S."/>
            <person name="D'Angelo M."/>
            <person name="Simonato F."/>
            <person name="Vitulo N."/>
            <person name="Lauro F.M."/>
            <person name="Cestaro A."/>
            <person name="Malacrida G."/>
            <person name="Simionati B."/>
            <person name="Cannata N."/>
            <person name="Romualdi C."/>
            <person name="Bartlett D.H."/>
            <person name="Valle G."/>
        </authorList>
    </citation>
    <scope>NUCLEOTIDE SEQUENCE [LARGE SCALE GENOMIC DNA]</scope>
    <source>
        <strain evidence="2">ATCC BAA-1253 / SS9</strain>
    </source>
</reference>
<dbReference type="AlphaFoldDB" id="Q6LRR6"/>
<organism evidence="1 2">
    <name type="scientific">Photobacterium profundum (strain SS9)</name>
    <dbReference type="NCBI Taxonomy" id="298386"/>
    <lineage>
        <taxon>Bacteria</taxon>
        <taxon>Pseudomonadati</taxon>
        <taxon>Pseudomonadota</taxon>
        <taxon>Gammaproteobacteria</taxon>
        <taxon>Vibrionales</taxon>
        <taxon>Vibrionaceae</taxon>
        <taxon>Photobacterium</taxon>
    </lineage>
</organism>
<name>Q6LRR6_PHOPR</name>
<sequence length="146" mass="15818">MQLLSCSRRNIDTNSVSLSEYGLANCSISSHCGSWPASTYASTSSTNTVDSMLQSLIKQRSFLWPSHSTYSILSNQSGATLSDTNSRAICLNFSSRTVVNMTTCLVIALQPSRNSYKCGLGIWLIAFDINVPSKSNAIISIFITTS</sequence>
<dbReference type="HOGENOM" id="CLU_1775697_0_0_6"/>
<dbReference type="Proteomes" id="UP000000593">
    <property type="component" value="Chromosome 1"/>
</dbReference>
<dbReference type="EMBL" id="CR378668">
    <property type="protein sequence ID" value="CAG20010.1"/>
    <property type="molecule type" value="Genomic_DNA"/>
</dbReference>
<proteinExistence type="predicted"/>
<keyword evidence="2" id="KW-1185">Reference proteome</keyword>
<evidence type="ECO:0000313" key="1">
    <source>
        <dbReference type="EMBL" id="CAG20010.1"/>
    </source>
</evidence>
<dbReference type="KEGG" id="ppr:PBPRA1599"/>